<gene>
    <name evidence="2" type="ORF">Tsubulata_017894</name>
</gene>
<dbReference type="GO" id="GO:0051983">
    <property type="term" value="P:regulation of chromosome segregation"/>
    <property type="evidence" value="ECO:0007669"/>
    <property type="project" value="InterPro"/>
</dbReference>
<keyword evidence="1" id="KW-0175">Coiled coil</keyword>
<evidence type="ECO:0000256" key="1">
    <source>
        <dbReference type="SAM" id="Coils"/>
    </source>
</evidence>
<keyword evidence="3" id="KW-1185">Reference proteome</keyword>
<organism evidence="2 3">
    <name type="scientific">Turnera subulata</name>
    <dbReference type="NCBI Taxonomy" id="218843"/>
    <lineage>
        <taxon>Eukaryota</taxon>
        <taxon>Viridiplantae</taxon>
        <taxon>Streptophyta</taxon>
        <taxon>Embryophyta</taxon>
        <taxon>Tracheophyta</taxon>
        <taxon>Spermatophyta</taxon>
        <taxon>Magnoliopsida</taxon>
        <taxon>eudicotyledons</taxon>
        <taxon>Gunneridae</taxon>
        <taxon>Pentapetalae</taxon>
        <taxon>rosids</taxon>
        <taxon>fabids</taxon>
        <taxon>Malpighiales</taxon>
        <taxon>Passifloraceae</taxon>
        <taxon>Turnera</taxon>
    </lineage>
</organism>
<protein>
    <submittedName>
        <fullName evidence="2">Uncharacterized protein</fullName>
    </submittedName>
</protein>
<evidence type="ECO:0000313" key="2">
    <source>
        <dbReference type="EMBL" id="KAJ4823517.1"/>
    </source>
</evidence>
<dbReference type="Proteomes" id="UP001141552">
    <property type="component" value="Unassembled WGS sequence"/>
</dbReference>
<comment type="caution">
    <text evidence="2">The sequence shown here is derived from an EMBL/GenBank/DDBJ whole genome shotgun (WGS) entry which is preliminary data.</text>
</comment>
<sequence>MGDSLKKFDVDTIISHGDDLVQVLKDQRDINSLTQCFEQTRALSSSCNDDFNRSQVQLQDYQRKLDECRQKTEKAKLETVSDAEMELLDKELHAERENERLLLEELR</sequence>
<reference evidence="2" key="1">
    <citation type="submission" date="2022-02" db="EMBL/GenBank/DDBJ databases">
        <authorList>
            <person name="Henning P.M."/>
            <person name="McCubbin A.G."/>
            <person name="Shore J.S."/>
        </authorList>
    </citation>
    <scope>NUCLEOTIDE SEQUENCE</scope>
    <source>
        <strain evidence="2">F60SS</strain>
        <tissue evidence="2">Leaves</tissue>
    </source>
</reference>
<name>A0A9Q0J0I0_9ROSI</name>
<dbReference type="InterPro" id="IPR044951">
    <property type="entry name" value="SPC24-like"/>
</dbReference>
<reference evidence="2" key="2">
    <citation type="journal article" date="2023" name="Plants (Basel)">
        <title>Annotation of the Turnera subulata (Passifloraceae) Draft Genome Reveals the S-Locus Evolved after the Divergence of Turneroideae from Passifloroideae in a Stepwise Manner.</title>
        <authorList>
            <person name="Henning P.M."/>
            <person name="Roalson E.H."/>
            <person name="Mir W."/>
            <person name="McCubbin A.G."/>
            <person name="Shore J.S."/>
        </authorList>
    </citation>
    <scope>NUCLEOTIDE SEQUENCE</scope>
    <source>
        <strain evidence="2">F60SS</strain>
    </source>
</reference>
<feature type="coiled-coil region" evidence="1">
    <location>
        <begin position="51"/>
        <end position="78"/>
    </location>
</feature>
<proteinExistence type="predicted"/>
<accession>A0A9Q0J0I0</accession>
<dbReference type="OrthoDB" id="1906227at2759"/>
<dbReference type="PANTHER" id="PTHR35730:SF2">
    <property type="entry name" value="KINETOCHORE PROTEIN SPC24 HOMOLOG-RELATED"/>
    <property type="match status" value="1"/>
</dbReference>
<dbReference type="EMBL" id="JAKUCV010007432">
    <property type="protein sequence ID" value="KAJ4823517.1"/>
    <property type="molecule type" value="Genomic_DNA"/>
</dbReference>
<dbReference type="AlphaFoldDB" id="A0A9Q0J0I0"/>
<dbReference type="PANTHER" id="PTHR35730">
    <property type="entry name" value="KINETOCHORE PROTEIN SPC24 HOMOLOG-RELATED"/>
    <property type="match status" value="1"/>
</dbReference>
<evidence type="ECO:0000313" key="3">
    <source>
        <dbReference type="Proteomes" id="UP001141552"/>
    </source>
</evidence>